<dbReference type="Proteomes" id="UP000282957">
    <property type="component" value="Unassembled WGS sequence"/>
</dbReference>
<feature type="domain" description="AB hydrolase-1" evidence="1">
    <location>
        <begin position="19"/>
        <end position="243"/>
    </location>
</feature>
<sequence length="267" mass="27260">MQRLTIAQTELLRRPGPGPSLVLLHGIGSNAESWLPLIQALPTDWDVLAWWAPGYGASARVASPTPAAYAARLAAVLEALGLHQVGLLGHSLGCLFAGAFARLAPGRVARLGFLSPALGYRVPAGAPLPPAVAARIADLEALGPAEFAARRAARLVFEPERKPQVLAAVRGAMAAVNPPGYADAVHALGAGDLAADAAALPFPALVAAGAEDVVTPPANARALHAALPVGSPLHLIPGAGHALPQEAPAELAALLHPWFACREGTRP</sequence>
<dbReference type="InterPro" id="IPR050266">
    <property type="entry name" value="AB_hydrolase_sf"/>
</dbReference>
<dbReference type="RefSeq" id="WP_127785213.1">
    <property type="nucleotide sequence ID" value="NZ_SACL01000001.1"/>
</dbReference>
<evidence type="ECO:0000313" key="2">
    <source>
        <dbReference type="EMBL" id="RVT98742.1"/>
    </source>
</evidence>
<dbReference type="PANTHER" id="PTHR43798:SF33">
    <property type="entry name" value="HYDROLASE, PUTATIVE (AFU_ORTHOLOGUE AFUA_2G14860)-RELATED"/>
    <property type="match status" value="1"/>
</dbReference>
<dbReference type="GO" id="GO:0016020">
    <property type="term" value="C:membrane"/>
    <property type="evidence" value="ECO:0007669"/>
    <property type="project" value="TreeGrafter"/>
</dbReference>
<dbReference type="Pfam" id="PF00561">
    <property type="entry name" value="Abhydrolase_1"/>
    <property type="match status" value="1"/>
</dbReference>
<organism evidence="2 3">
    <name type="scientific">Rhodovarius crocodyli</name>
    <dbReference type="NCBI Taxonomy" id="1979269"/>
    <lineage>
        <taxon>Bacteria</taxon>
        <taxon>Pseudomonadati</taxon>
        <taxon>Pseudomonadota</taxon>
        <taxon>Alphaproteobacteria</taxon>
        <taxon>Acetobacterales</taxon>
        <taxon>Roseomonadaceae</taxon>
        <taxon>Rhodovarius</taxon>
    </lineage>
</organism>
<reference evidence="2 3" key="1">
    <citation type="submission" date="2019-01" db="EMBL/GenBank/DDBJ databases">
        <authorList>
            <person name="Chen W.-M."/>
        </authorList>
    </citation>
    <scope>NUCLEOTIDE SEQUENCE [LARGE SCALE GENOMIC DNA]</scope>
    <source>
        <strain evidence="2 3">CCP-6</strain>
    </source>
</reference>
<dbReference type="Gene3D" id="3.40.50.1820">
    <property type="entry name" value="alpha/beta hydrolase"/>
    <property type="match status" value="1"/>
</dbReference>
<dbReference type="AlphaFoldDB" id="A0A437MM89"/>
<keyword evidence="3" id="KW-1185">Reference proteome</keyword>
<accession>A0A437MM89</accession>
<dbReference type="OrthoDB" id="9804723at2"/>
<gene>
    <name evidence="2" type="ORF">EOD42_01115</name>
</gene>
<evidence type="ECO:0000259" key="1">
    <source>
        <dbReference type="Pfam" id="PF00561"/>
    </source>
</evidence>
<name>A0A437MM89_9PROT</name>
<comment type="caution">
    <text evidence="2">The sequence shown here is derived from an EMBL/GenBank/DDBJ whole genome shotgun (WGS) entry which is preliminary data.</text>
</comment>
<dbReference type="InterPro" id="IPR029058">
    <property type="entry name" value="AB_hydrolase_fold"/>
</dbReference>
<dbReference type="InterPro" id="IPR000073">
    <property type="entry name" value="AB_hydrolase_1"/>
</dbReference>
<dbReference type="EMBL" id="SACL01000001">
    <property type="protein sequence ID" value="RVT98742.1"/>
    <property type="molecule type" value="Genomic_DNA"/>
</dbReference>
<protein>
    <submittedName>
        <fullName evidence="2">Alpha/beta hydrolase</fullName>
    </submittedName>
</protein>
<dbReference type="SUPFAM" id="SSF53474">
    <property type="entry name" value="alpha/beta-Hydrolases"/>
    <property type="match status" value="1"/>
</dbReference>
<dbReference type="GO" id="GO:0016787">
    <property type="term" value="F:hydrolase activity"/>
    <property type="evidence" value="ECO:0007669"/>
    <property type="project" value="UniProtKB-KW"/>
</dbReference>
<keyword evidence="2" id="KW-0378">Hydrolase</keyword>
<dbReference type="PANTHER" id="PTHR43798">
    <property type="entry name" value="MONOACYLGLYCEROL LIPASE"/>
    <property type="match status" value="1"/>
</dbReference>
<proteinExistence type="predicted"/>
<evidence type="ECO:0000313" key="3">
    <source>
        <dbReference type="Proteomes" id="UP000282957"/>
    </source>
</evidence>